<evidence type="ECO:0000313" key="4">
    <source>
        <dbReference type="Proteomes" id="UP000193067"/>
    </source>
</evidence>
<evidence type="ECO:0000259" key="2">
    <source>
        <dbReference type="Pfam" id="PF03372"/>
    </source>
</evidence>
<dbReference type="Pfam" id="PF03372">
    <property type="entry name" value="Exo_endo_phos"/>
    <property type="match status" value="1"/>
</dbReference>
<proteinExistence type="predicted"/>
<organism evidence="3 4">
    <name type="scientific">Trametes coccinea (strain BRFM310)</name>
    <name type="common">Pycnoporus coccineus</name>
    <dbReference type="NCBI Taxonomy" id="1353009"/>
    <lineage>
        <taxon>Eukaryota</taxon>
        <taxon>Fungi</taxon>
        <taxon>Dikarya</taxon>
        <taxon>Basidiomycota</taxon>
        <taxon>Agaricomycotina</taxon>
        <taxon>Agaricomycetes</taxon>
        <taxon>Polyporales</taxon>
        <taxon>Polyporaceae</taxon>
        <taxon>Trametes</taxon>
    </lineage>
</organism>
<evidence type="ECO:0000313" key="3">
    <source>
        <dbReference type="EMBL" id="OSD06342.1"/>
    </source>
</evidence>
<keyword evidence="4" id="KW-1185">Reference proteome</keyword>
<evidence type="ECO:0000256" key="1">
    <source>
        <dbReference type="SAM" id="SignalP"/>
    </source>
</evidence>
<dbReference type="InterPro" id="IPR005135">
    <property type="entry name" value="Endo/exonuclease/phosphatase"/>
</dbReference>
<protein>
    <submittedName>
        <fullName evidence="3">Endonuclease/exonuclease/phosphatase</fullName>
    </submittedName>
</protein>
<dbReference type="AlphaFoldDB" id="A0A1Y2J2B1"/>
<dbReference type="GO" id="GO:0004527">
    <property type="term" value="F:exonuclease activity"/>
    <property type="evidence" value="ECO:0007669"/>
    <property type="project" value="UniProtKB-KW"/>
</dbReference>
<keyword evidence="3" id="KW-0378">Hydrolase</keyword>
<dbReference type="SUPFAM" id="SSF56219">
    <property type="entry name" value="DNase I-like"/>
    <property type="match status" value="1"/>
</dbReference>
<keyword evidence="3" id="KW-0255">Endonuclease</keyword>
<gene>
    <name evidence="3" type="ORF">PYCCODRAFT_1449827</name>
</gene>
<reference evidence="3 4" key="1">
    <citation type="journal article" date="2015" name="Biotechnol. Biofuels">
        <title>Enhanced degradation of softwood versus hardwood by the white-rot fungus Pycnoporus coccineus.</title>
        <authorList>
            <person name="Couturier M."/>
            <person name="Navarro D."/>
            <person name="Chevret D."/>
            <person name="Henrissat B."/>
            <person name="Piumi F."/>
            <person name="Ruiz-Duenas F.J."/>
            <person name="Martinez A.T."/>
            <person name="Grigoriev I.V."/>
            <person name="Riley R."/>
            <person name="Lipzen A."/>
            <person name="Berrin J.G."/>
            <person name="Master E.R."/>
            <person name="Rosso M.N."/>
        </authorList>
    </citation>
    <scope>NUCLEOTIDE SEQUENCE [LARGE SCALE GENOMIC DNA]</scope>
    <source>
        <strain evidence="3 4">BRFM310</strain>
    </source>
</reference>
<feature type="domain" description="Endonuclease/exonuclease/phosphatase" evidence="2">
    <location>
        <begin position="331"/>
        <end position="611"/>
    </location>
</feature>
<dbReference type="PANTHER" id="PTHR42834:SF1">
    <property type="entry name" value="ENDONUCLEASE_EXONUCLEASE_PHOSPHATASE FAMILY PROTEIN (AFU_ORTHOLOGUE AFUA_3G09210)"/>
    <property type="match status" value="1"/>
</dbReference>
<dbReference type="GO" id="GO:0004519">
    <property type="term" value="F:endonuclease activity"/>
    <property type="evidence" value="ECO:0007669"/>
    <property type="project" value="UniProtKB-KW"/>
</dbReference>
<dbReference type="CDD" id="cd04486">
    <property type="entry name" value="YhcR_OBF_like"/>
    <property type="match status" value="1"/>
</dbReference>
<accession>A0A1Y2J2B1</accession>
<dbReference type="Proteomes" id="UP000193067">
    <property type="component" value="Unassembled WGS sequence"/>
</dbReference>
<feature type="signal peptide" evidence="1">
    <location>
        <begin position="1"/>
        <end position="21"/>
    </location>
</feature>
<keyword evidence="1" id="KW-0732">Signal</keyword>
<dbReference type="Gene3D" id="3.60.10.10">
    <property type="entry name" value="Endonuclease/exonuclease/phosphatase"/>
    <property type="match status" value="1"/>
</dbReference>
<dbReference type="OrthoDB" id="47488at2759"/>
<dbReference type="EMBL" id="KZ084090">
    <property type="protein sequence ID" value="OSD06342.1"/>
    <property type="molecule type" value="Genomic_DNA"/>
</dbReference>
<name>A0A1Y2J2B1_TRAC3</name>
<keyword evidence="3" id="KW-0540">Nuclease</keyword>
<feature type="chain" id="PRO_5012463471" evidence="1">
    <location>
        <begin position="22"/>
        <end position="643"/>
    </location>
</feature>
<dbReference type="PANTHER" id="PTHR42834">
    <property type="entry name" value="ENDONUCLEASE/EXONUCLEASE/PHOSPHATASE FAMILY PROTEIN (AFU_ORTHOLOGUE AFUA_3G09210)"/>
    <property type="match status" value="1"/>
</dbReference>
<sequence>MKLHAALRTVLALLLAGNGLARSLVPAKVKITDVQGVAFQSPFVGQTVDVTGVVTAKDKFGVWIQDERSDDVRASNGLRLYGATAKHANVGERVSVTGRVAEYRSTANDLFLTEMDYVVSLKTLSTDHTVEPLVLGVDRTPPLNKLSSLDVGPDGWLSIPGNVTLLESTNATLRPDEFGLDFWESLEGQLVTVPWPTATNFPDRFGSIWVYGDWPVTGQNERGGLTIYSEDGEVPSAHPETILIGRALDGTRNPKTRMGLKLSNITGIVTYQYGAYYVLPLTAPEVIEAPDSDARPSNLNSTVHACQLRIGDYNVENMSPRSRHIPHIASHIAEHLHTPDIVFVQEIQDDSGPRNNGVVSANKTLSALVDAIRKASGGVTYEFVNVNPEDNKDGGAPGGNIRVAYLWRPERVSLVPGTAGNATLSTQPVMDEDGNVELSYNPGRIDPTHPAWEEARKPLAAAWQTASGERFYTVNVHFSSKRDSSSVRGDARPPVNGHAEHRLSQANVTATFVRSLLDLAPDASVIVGGDMNEYLAARAVLRPLASLLHDANAVAGIPLEERYTYAYEQNAQEIDHVFVSDAIAERPGGVEVEHVHVNTWAETIGARASDHDPTVVRLWVCDPDEDEDVPLTVDELDHEQIIL</sequence>
<dbReference type="InterPro" id="IPR036691">
    <property type="entry name" value="Endo/exonu/phosph_ase_sf"/>
</dbReference>
<dbReference type="STRING" id="1353009.A0A1Y2J2B1"/>
<keyword evidence="3" id="KW-0269">Exonuclease</keyword>